<dbReference type="HAMAP" id="MF_01844">
    <property type="entry name" value="NhaA"/>
    <property type="match status" value="1"/>
</dbReference>
<dbReference type="GO" id="GO:0006885">
    <property type="term" value="P:regulation of pH"/>
    <property type="evidence" value="ECO:0007669"/>
    <property type="project" value="UniProtKB-UniRule"/>
</dbReference>
<dbReference type="NCBIfam" id="TIGR00773">
    <property type="entry name" value="NhaA"/>
    <property type="match status" value="1"/>
</dbReference>
<evidence type="ECO:0000256" key="11">
    <source>
        <dbReference type="HAMAP-Rule" id="MF_01844"/>
    </source>
</evidence>
<comment type="catalytic activity">
    <reaction evidence="11">
        <text>Na(+)(in) + 2 H(+)(out) = Na(+)(out) + 2 H(+)(in)</text>
        <dbReference type="Rhea" id="RHEA:29251"/>
        <dbReference type="ChEBI" id="CHEBI:15378"/>
        <dbReference type="ChEBI" id="CHEBI:29101"/>
    </reaction>
</comment>
<comment type="similarity">
    <text evidence="11">Belongs to the NhaA Na(+)/H(+) (TC 2.A.33) antiporter family.</text>
</comment>
<sequence>MYSQVQIVTFSDRGGTVPRAAEMWPLRPTVRYARQIAEALRAETIGGVIMLLATGFALIWANSAWTNGYLAMRDAVPGPFGMSLYQWSADGMLAIFFFVAGLEVKQGFVHGELSRLKNAILPVVAAIAGMIVPALVFVAVAWGTSGAGKGWAIPTATDIAFALAVLAVTASALPDALRAFLLTLAVVDDLGAIIVIAVFYTEKLSFVPLIAAAVILFIYWLLMRVGVRKPLLFILLGVAAWVFVHDSGVHPTVAGVLCGLLTSVRGDPSPAERADQYIRPISAGFCVPVFAFFAAGVPLTTQALGAVFVDRIAIAVMIGLVVGKFLGVFGGAWLSVKLGFARLSDELTWRDIAAVSVLAGIGFTVSLLIGDKAFPGDDRISTAVLIASVVASALASALLRIRVRVRARDDV</sequence>
<evidence type="ECO:0000256" key="10">
    <source>
        <dbReference type="ARBA" id="ARBA00023201"/>
    </source>
</evidence>
<comment type="caution">
    <text evidence="12">The sequence shown here is derived from an EMBL/GenBank/DDBJ whole genome shotgun (WGS) entry which is preliminary data.</text>
</comment>
<name>A0A5M3WJC7_9ACTN</name>
<evidence type="ECO:0000256" key="9">
    <source>
        <dbReference type="ARBA" id="ARBA00023136"/>
    </source>
</evidence>
<dbReference type="PANTHER" id="PTHR30341:SF0">
    <property type="entry name" value="NA(+)_H(+) ANTIPORTER NHAA"/>
    <property type="match status" value="1"/>
</dbReference>
<evidence type="ECO:0000256" key="7">
    <source>
        <dbReference type="ARBA" id="ARBA00023053"/>
    </source>
</evidence>
<keyword evidence="8 11" id="KW-0406">Ion transport</keyword>
<evidence type="ECO:0000256" key="2">
    <source>
        <dbReference type="ARBA" id="ARBA00022448"/>
    </source>
</evidence>
<evidence type="ECO:0000256" key="6">
    <source>
        <dbReference type="ARBA" id="ARBA00022989"/>
    </source>
</evidence>
<proteinExistence type="inferred from homology"/>
<accession>A0A5M3WJC7</accession>
<evidence type="ECO:0000256" key="1">
    <source>
        <dbReference type="ARBA" id="ARBA00004429"/>
    </source>
</evidence>
<feature type="transmembrane region" description="Helical" evidence="11">
    <location>
        <begin position="206"/>
        <end position="222"/>
    </location>
</feature>
<feature type="transmembrane region" description="Helical" evidence="11">
    <location>
        <begin position="380"/>
        <end position="399"/>
    </location>
</feature>
<evidence type="ECO:0000256" key="4">
    <source>
        <dbReference type="ARBA" id="ARBA00022475"/>
    </source>
</evidence>
<evidence type="ECO:0000256" key="3">
    <source>
        <dbReference type="ARBA" id="ARBA00022449"/>
    </source>
</evidence>
<keyword evidence="7 11" id="KW-0915">Sodium</keyword>
<evidence type="ECO:0000256" key="5">
    <source>
        <dbReference type="ARBA" id="ARBA00022692"/>
    </source>
</evidence>
<comment type="subcellular location">
    <subcellularLocation>
        <location evidence="1">Cell inner membrane</location>
        <topology evidence="1">Multi-pass membrane protein</topology>
    </subcellularLocation>
    <subcellularLocation>
        <location evidence="11">Cell membrane</location>
        <topology evidence="11">Multi-pass membrane protein</topology>
    </subcellularLocation>
</comment>
<feature type="transmembrane region" description="Helical" evidence="11">
    <location>
        <begin position="281"/>
        <end position="300"/>
    </location>
</feature>
<keyword evidence="3 11" id="KW-0050">Antiport</keyword>
<keyword evidence="5 11" id="KW-0812">Transmembrane</keyword>
<feature type="transmembrane region" description="Helical" evidence="11">
    <location>
        <begin position="180"/>
        <end position="200"/>
    </location>
</feature>
<feature type="transmembrane region" description="Helical" evidence="11">
    <location>
        <begin position="348"/>
        <end position="368"/>
    </location>
</feature>
<organism evidence="12 13">
    <name type="scientific">Acrocarpospora macrocephala</name>
    <dbReference type="NCBI Taxonomy" id="150177"/>
    <lineage>
        <taxon>Bacteria</taxon>
        <taxon>Bacillati</taxon>
        <taxon>Actinomycetota</taxon>
        <taxon>Actinomycetes</taxon>
        <taxon>Streptosporangiales</taxon>
        <taxon>Streptosporangiaceae</taxon>
        <taxon>Acrocarpospora</taxon>
    </lineage>
</organism>
<keyword evidence="13" id="KW-1185">Reference proteome</keyword>
<gene>
    <name evidence="11 12" type="primary">nhaA</name>
    <name evidence="12" type="ORF">Amac_018750</name>
</gene>
<feature type="transmembrane region" description="Helical" evidence="11">
    <location>
        <begin position="44"/>
        <end position="64"/>
    </location>
</feature>
<evidence type="ECO:0000313" key="12">
    <source>
        <dbReference type="EMBL" id="GES08279.1"/>
    </source>
</evidence>
<keyword evidence="9 11" id="KW-0472">Membrane</keyword>
<keyword evidence="2 11" id="KW-0813">Transport</keyword>
<feature type="transmembrane region" description="Helical" evidence="11">
    <location>
        <begin position="312"/>
        <end position="336"/>
    </location>
</feature>
<keyword evidence="6 11" id="KW-1133">Transmembrane helix</keyword>
<dbReference type="Pfam" id="PF06965">
    <property type="entry name" value="Na_H_antiport_1"/>
    <property type="match status" value="1"/>
</dbReference>
<comment type="function">
    <text evidence="11">Na(+)/H(+) antiporter that extrudes sodium in exchange for external protons.</text>
</comment>
<dbReference type="Proteomes" id="UP000331127">
    <property type="component" value="Unassembled WGS sequence"/>
</dbReference>
<dbReference type="GO" id="GO:0015385">
    <property type="term" value="F:sodium:proton antiporter activity"/>
    <property type="evidence" value="ECO:0007669"/>
    <property type="project" value="UniProtKB-UniRule"/>
</dbReference>
<dbReference type="PANTHER" id="PTHR30341">
    <property type="entry name" value="SODIUM ION/PROTON ANTIPORTER NHAA-RELATED"/>
    <property type="match status" value="1"/>
</dbReference>
<evidence type="ECO:0000256" key="8">
    <source>
        <dbReference type="ARBA" id="ARBA00023065"/>
    </source>
</evidence>
<dbReference type="AlphaFoldDB" id="A0A5M3WJC7"/>
<reference evidence="12 13" key="1">
    <citation type="submission" date="2019-10" db="EMBL/GenBank/DDBJ databases">
        <title>Whole genome shotgun sequence of Acrocarpospora macrocephala NBRC 16266.</title>
        <authorList>
            <person name="Ichikawa N."/>
            <person name="Kimura A."/>
            <person name="Kitahashi Y."/>
            <person name="Komaki H."/>
            <person name="Oguchi A."/>
        </authorList>
    </citation>
    <scope>NUCLEOTIDE SEQUENCE [LARGE SCALE GENOMIC DNA]</scope>
    <source>
        <strain evidence="12 13">NBRC 16266</strain>
    </source>
</reference>
<dbReference type="InterPro" id="IPR004670">
    <property type="entry name" value="NhaA"/>
</dbReference>
<protein>
    <recommendedName>
        <fullName evidence="11">Na(+)/H(+) antiporter NhaA</fullName>
    </recommendedName>
    <alternativeName>
        <fullName evidence="11">Sodium/proton antiporter NhaA</fullName>
    </alternativeName>
</protein>
<evidence type="ECO:0000313" key="13">
    <source>
        <dbReference type="Proteomes" id="UP000331127"/>
    </source>
</evidence>
<dbReference type="EMBL" id="BLAE01000009">
    <property type="protein sequence ID" value="GES08279.1"/>
    <property type="molecule type" value="Genomic_DNA"/>
</dbReference>
<dbReference type="GO" id="GO:0005886">
    <property type="term" value="C:plasma membrane"/>
    <property type="evidence" value="ECO:0007669"/>
    <property type="project" value="UniProtKB-SubCell"/>
</dbReference>
<keyword evidence="4 11" id="KW-1003">Cell membrane</keyword>
<feature type="transmembrane region" description="Helical" evidence="11">
    <location>
        <begin position="123"/>
        <end position="145"/>
    </location>
</feature>
<feature type="transmembrane region" description="Helical" evidence="11">
    <location>
        <begin position="84"/>
        <end position="102"/>
    </location>
</feature>
<dbReference type="InterPro" id="IPR023171">
    <property type="entry name" value="Na/H_antiporter_dom_sf"/>
</dbReference>
<dbReference type="Gene3D" id="1.20.1530.10">
    <property type="entry name" value="Na+/H+ antiporter like domain"/>
    <property type="match status" value="1"/>
</dbReference>
<feature type="transmembrane region" description="Helical" evidence="11">
    <location>
        <begin position="151"/>
        <end position="173"/>
    </location>
</feature>
<keyword evidence="10 11" id="KW-0739">Sodium transport</keyword>